<evidence type="ECO:0000256" key="6">
    <source>
        <dbReference type="SAM" id="SignalP"/>
    </source>
</evidence>
<gene>
    <name evidence="8" type="primary">oppA</name>
    <name evidence="8" type="ORF">GCM10010918_48820</name>
</gene>
<comment type="similarity">
    <text evidence="2">Belongs to the bacterial solute-binding protein 5 family.</text>
</comment>
<dbReference type="PROSITE" id="PS51257">
    <property type="entry name" value="PROKAR_LIPOPROTEIN"/>
    <property type="match status" value="1"/>
</dbReference>
<comment type="caution">
    <text evidence="8">The sequence shown here is derived from an EMBL/GenBank/DDBJ whole genome shotgun (WGS) entry which is preliminary data.</text>
</comment>
<accession>A0A917HNI5</accession>
<dbReference type="CDD" id="cd08504">
    <property type="entry name" value="PBP2_OppA"/>
    <property type="match status" value="1"/>
</dbReference>
<feature type="domain" description="Solute-binding protein family 5" evidence="7">
    <location>
        <begin position="90"/>
        <end position="479"/>
    </location>
</feature>
<feature type="signal peptide" evidence="6">
    <location>
        <begin position="1"/>
        <end position="24"/>
    </location>
</feature>
<dbReference type="InterPro" id="IPR023765">
    <property type="entry name" value="SBP_5_CS"/>
</dbReference>
<reference evidence="8 9" key="1">
    <citation type="journal article" date="2014" name="Int. J. Syst. Evol. Microbiol.">
        <title>Complete genome sequence of Corynebacterium casei LMG S-19264T (=DSM 44701T), isolated from a smear-ripened cheese.</title>
        <authorList>
            <consortium name="US DOE Joint Genome Institute (JGI-PGF)"/>
            <person name="Walter F."/>
            <person name="Albersmeier A."/>
            <person name="Kalinowski J."/>
            <person name="Ruckert C."/>
        </authorList>
    </citation>
    <scope>NUCLEOTIDE SEQUENCE [LARGE SCALE GENOMIC DNA]</scope>
    <source>
        <strain evidence="8 9">CGMCC 1.15286</strain>
    </source>
</reference>
<dbReference type="GO" id="GO:1904680">
    <property type="term" value="F:peptide transmembrane transporter activity"/>
    <property type="evidence" value="ECO:0007669"/>
    <property type="project" value="TreeGrafter"/>
</dbReference>
<dbReference type="InterPro" id="IPR000914">
    <property type="entry name" value="SBP_5_dom"/>
</dbReference>
<protein>
    <submittedName>
        <fullName evidence="8">Oligopeptide-binding protein OppA</fullName>
    </submittedName>
</protein>
<keyword evidence="9" id="KW-1185">Reference proteome</keyword>
<evidence type="ECO:0000313" key="9">
    <source>
        <dbReference type="Proteomes" id="UP000600247"/>
    </source>
</evidence>
<dbReference type="Proteomes" id="UP000600247">
    <property type="component" value="Unassembled WGS sequence"/>
</dbReference>
<evidence type="ECO:0000313" key="8">
    <source>
        <dbReference type="EMBL" id="GGG85116.1"/>
    </source>
</evidence>
<evidence type="ECO:0000256" key="4">
    <source>
        <dbReference type="ARBA" id="ARBA00022729"/>
    </source>
</evidence>
<dbReference type="GO" id="GO:0015833">
    <property type="term" value="P:peptide transport"/>
    <property type="evidence" value="ECO:0007669"/>
    <property type="project" value="UniProtKB-KW"/>
</dbReference>
<evidence type="ECO:0000259" key="7">
    <source>
        <dbReference type="Pfam" id="PF00496"/>
    </source>
</evidence>
<dbReference type="Gene3D" id="3.10.105.10">
    <property type="entry name" value="Dipeptide-binding Protein, Domain 3"/>
    <property type="match status" value="1"/>
</dbReference>
<evidence type="ECO:0000256" key="1">
    <source>
        <dbReference type="ARBA" id="ARBA00004193"/>
    </source>
</evidence>
<dbReference type="RefSeq" id="WP_188892307.1">
    <property type="nucleotide sequence ID" value="NZ_BMHY01000014.1"/>
</dbReference>
<comment type="subcellular location">
    <subcellularLocation>
        <location evidence="1">Cell membrane</location>
        <topology evidence="1">Lipid-anchor</topology>
    </subcellularLocation>
</comment>
<sequence length="557" mass="62202">MLKKNKHGFKLVSLLLVLAIIAVGCTPKNETGNSGNGGSDAAGKKEFRMNLSEQPPTLDPAQVQDQVSATVLNGIYEGLLRKDEKGNDVAGIAKDWKISDDGLTYTFNLRDDAKWSNGDPVTANDFVYAWKRVLDPDLKPAAAAYAYQLYYIKNAEKYNTGADGVTADDVAVKAVDEHTLEVTLNSPTPYFLSLMSFTTYFPVHQSVKDNEAWATDAKTIITNGSFKMTEWKKNTSITLVPNENYYAKDDVKLSKVFFTMVNDSGTELSMYQTDKLDYAGMPTGLIPTEQFETLKKSNPDEFKVKGTASIYYYMFNIKQEPFNNQKIRQALSMAISRQDITDKIALGGEKPAFGFVPPGIKGEKEDFRAEVSDAYFTEDIEAAKKLLAEGLQELGLSKMPTVKLAYNTNDKHQKIAEAIAAMWKTNLGVDTSIENQEWGVFIDNRNRLNYEVARGGNGADYNDPMTFIDLYTSKSGNNNTGFASKEYDDMVKKAYATDNQKERMQAMARAEQILIESRAVAPLFYYSSVYMIKPGYEGIFMDYKGDIDYNRGSYVGK</sequence>
<evidence type="ECO:0000256" key="2">
    <source>
        <dbReference type="ARBA" id="ARBA00005695"/>
    </source>
</evidence>
<dbReference type="PIRSF" id="PIRSF002741">
    <property type="entry name" value="MppA"/>
    <property type="match status" value="1"/>
</dbReference>
<dbReference type="GO" id="GO:0043190">
    <property type="term" value="C:ATP-binding cassette (ABC) transporter complex"/>
    <property type="evidence" value="ECO:0007669"/>
    <property type="project" value="InterPro"/>
</dbReference>
<dbReference type="GO" id="GO:0030288">
    <property type="term" value="C:outer membrane-bounded periplasmic space"/>
    <property type="evidence" value="ECO:0007669"/>
    <property type="project" value="UniProtKB-ARBA"/>
</dbReference>
<evidence type="ECO:0000256" key="5">
    <source>
        <dbReference type="ARBA" id="ARBA00022856"/>
    </source>
</evidence>
<dbReference type="AlphaFoldDB" id="A0A917HNI5"/>
<dbReference type="Pfam" id="PF00496">
    <property type="entry name" value="SBP_bac_5"/>
    <property type="match status" value="1"/>
</dbReference>
<dbReference type="InterPro" id="IPR030678">
    <property type="entry name" value="Peptide/Ni-bd"/>
</dbReference>
<dbReference type="PANTHER" id="PTHR30290">
    <property type="entry name" value="PERIPLASMIC BINDING COMPONENT OF ABC TRANSPORTER"/>
    <property type="match status" value="1"/>
</dbReference>
<proteinExistence type="inferred from homology"/>
<dbReference type="Gene3D" id="3.40.190.10">
    <property type="entry name" value="Periplasmic binding protein-like II"/>
    <property type="match status" value="1"/>
</dbReference>
<feature type="chain" id="PRO_5039456114" evidence="6">
    <location>
        <begin position="25"/>
        <end position="557"/>
    </location>
</feature>
<name>A0A917HNI5_9BACL</name>
<dbReference type="InterPro" id="IPR039424">
    <property type="entry name" value="SBP_5"/>
</dbReference>
<keyword evidence="3" id="KW-0813">Transport</keyword>
<dbReference type="FunFam" id="3.10.105.10:FF:000001">
    <property type="entry name" value="Oligopeptide ABC transporter, oligopeptide-binding protein"/>
    <property type="match status" value="1"/>
</dbReference>
<dbReference type="PROSITE" id="PS01040">
    <property type="entry name" value="SBP_BACTERIAL_5"/>
    <property type="match status" value="1"/>
</dbReference>
<keyword evidence="4 6" id="KW-0732">Signal</keyword>
<organism evidence="8 9">
    <name type="scientific">Paenibacillus radicis</name>
    <name type="common">ex Gao et al. 2016</name>
    <dbReference type="NCBI Taxonomy" id="1737354"/>
    <lineage>
        <taxon>Bacteria</taxon>
        <taxon>Bacillati</taxon>
        <taxon>Bacillota</taxon>
        <taxon>Bacilli</taxon>
        <taxon>Bacillales</taxon>
        <taxon>Paenibacillaceae</taxon>
        <taxon>Paenibacillus</taxon>
    </lineage>
</organism>
<dbReference type="FunFam" id="3.90.76.10:FF:000001">
    <property type="entry name" value="Oligopeptide ABC transporter substrate-binding protein"/>
    <property type="match status" value="1"/>
</dbReference>
<dbReference type="Gene3D" id="3.90.76.10">
    <property type="entry name" value="Dipeptide-binding Protein, Domain 1"/>
    <property type="match status" value="1"/>
</dbReference>
<keyword evidence="5" id="KW-0571">Peptide transport</keyword>
<evidence type="ECO:0000256" key="3">
    <source>
        <dbReference type="ARBA" id="ARBA00022448"/>
    </source>
</evidence>
<dbReference type="PANTHER" id="PTHR30290:SF79">
    <property type="entry name" value="DIPEPTIDE-BINDING PROTEIN DPPE"/>
    <property type="match status" value="1"/>
</dbReference>
<dbReference type="EMBL" id="BMHY01000014">
    <property type="protein sequence ID" value="GGG85116.1"/>
    <property type="molecule type" value="Genomic_DNA"/>
</dbReference>
<keyword evidence="5" id="KW-0653">Protein transport</keyword>
<dbReference type="SUPFAM" id="SSF53850">
    <property type="entry name" value="Periplasmic binding protein-like II"/>
    <property type="match status" value="1"/>
</dbReference>